<comment type="caution">
    <text evidence="1">The sequence shown here is derived from an EMBL/GenBank/DDBJ whole genome shotgun (WGS) entry which is preliminary data.</text>
</comment>
<protein>
    <recommendedName>
        <fullName evidence="3">EF-hand domain-containing protein</fullName>
    </recommendedName>
</protein>
<evidence type="ECO:0008006" key="3">
    <source>
        <dbReference type="Google" id="ProtNLM"/>
    </source>
</evidence>
<reference evidence="1" key="1">
    <citation type="submission" date="2023-03" db="EMBL/GenBank/DDBJ databases">
        <title>Massive genome expansion in bonnet fungi (Mycena s.s.) driven by repeated elements and novel gene families across ecological guilds.</title>
        <authorList>
            <consortium name="Lawrence Berkeley National Laboratory"/>
            <person name="Harder C.B."/>
            <person name="Miyauchi S."/>
            <person name="Viragh M."/>
            <person name="Kuo A."/>
            <person name="Thoen E."/>
            <person name="Andreopoulos B."/>
            <person name="Lu D."/>
            <person name="Skrede I."/>
            <person name="Drula E."/>
            <person name="Henrissat B."/>
            <person name="Morin E."/>
            <person name="Kohler A."/>
            <person name="Barry K."/>
            <person name="LaButti K."/>
            <person name="Morin E."/>
            <person name="Salamov A."/>
            <person name="Lipzen A."/>
            <person name="Mereny Z."/>
            <person name="Hegedus B."/>
            <person name="Baldrian P."/>
            <person name="Stursova M."/>
            <person name="Weitz H."/>
            <person name="Taylor A."/>
            <person name="Grigoriev I.V."/>
            <person name="Nagy L.G."/>
            <person name="Martin F."/>
            <person name="Kauserud H."/>
        </authorList>
    </citation>
    <scope>NUCLEOTIDE SEQUENCE</scope>
    <source>
        <strain evidence="1">CBHHK173m</strain>
    </source>
</reference>
<evidence type="ECO:0000313" key="1">
    <source>
        <dbReference type="EMBL" id="KAJ7079549.1"/>
    </source>
</evidence>
<sequence length="163" mass="18777">MELFVRKLHAQQRQLEALEYTVIQQGDRVVHFLSTALREGPHERVRDKQIRALWKEMSWRLSVPAREFVLNLHDYYKAQYHEASEVEDYSRPPSNGDIAVDPRTALKNAISSAKARTEAKWALKLLTFQNIPKILEVFDGDASGLISVWEVNEVTSAMPEGWT</sequence>
<dbReference type="EMBL" id="JARJCN010000059">
    <property type="protein sequence ID" value="KAJ7079549.1"/>
    <property type="molecule type" value="Genomic_DNA"/>
</dbReference>
<evidence type="ECO:0000313" key="2">
    <source>
        <dbReference type="Proteomes" id="UP001222325"/>
    </source>
</evidence>
<accession>A0AAD6XM27</accession>
<dbReference type="PROSITE" id="PS00018">
    <property type="entry name" value="EF_HAND_1"/>
    <property type="match status" value="1"/>
</dbReference>
<dbReference type="Proteomes" id="UP001222325">
    <property type="component" value="Unassembled WGS sequence"/>
</dbReference>
<dbReference type="InterPro" id="IPR018247">
    <property type="entry name" value="EF_Hand_1_Ca_BS"/>
</dbReference>
<dbReference type="AlphaFoldDB" id="A0AAD6XM27"/>
<gene>
    <name evidence="1" type="ORF">B0H15DRAFT_787858</name>
</gene>
<organism evidence="1 2">
    <name type="scientific">Mycena belliarum</name>
    <dbReference type="NCBI Taxonomy" id="1033014"/>
    <lineage>
        <taxon>Eukaryota</taxon>
        <taxon>Fungi</taxon>
        <taxon>Dikarya</taxon>
        <taxon>Basidiomycota</taxon>
        <taxon>Agaricomycotina</taxon>
        <taxon>Agaricomycetes</taxon>
        <taxon>Agaricomycetidae</taxon>
        <taxon>Agaricales</taxon>
        <taxon>Marasmiineae</taxon>
        <taxon>Mycenaceae</taxon>
        <taxon>Mycena</taxon>
    </lineage>
</organism>
<keyword evidence="2" id="KW-1185">Reference proteome</keyword>
<name>A0AAD6XM27_9AGAR</name>
<proteinExistence type="predicted"/>